<dbReference type="Pfam" id="PF18986">
    <property type="entry name" value="DUF5719"/>
    <property type="match status" value="1"/>
</dbReference>
<evidence type="ECO:0000313" key="1">
    <source>
        <dbReference type="EMBL" id="AZS36167.1"/>
    </source>
</evidence>
<keyword evidence="2" id="KW-1185">Reference proteome</keyword>
<name>A0A3S9W7X3_9MICO</name>
<protein>
    <recommendedName>
        <fullName evidence="3">Large extracellular alpha-helical protein</fullName>
    </recommendedName>
</protein>
<evidence type="ECO:0008006" key="3">
    <source>
        <dbReference type="Google" id="ProtNLM"/>
    </source>
</evidence>
<reference evidence="1 2" key="1">
    <citation type="submission" date="2018-08" db="EMBL/GenBank/DDBJ databases">
        <title>Microbacterium lemovicicum sp. nov., a bacterium isolated from a natural uranium-rich soil.</title>
        <authorList>
            <person name="ORTET P."/>
        </authorList>
    </citation>
    <scope>NUCLEOTIDE SEQUENCE [LARGE SCALE GENOMIC DNA]</scope>
    <source>
        <strain evidence="1 2">Viu22</strain>
    </source>
</reference>
<dbReference type="Proteomes" id="UP000276888">
    <property type="component" value="Chromosome"/>
</dbReference>
<gene>
    <name evidence="1" type="ORF">CVS47_00767</name>
</gene>
<dbReference type="RefSeq" id="WP_127094894.1">
    <property type="nucleotide sequence ID" value="NZ_CP031423.1"/>
</dbReference>
<dbReference type="AlphaFoldDB" id="A0A3S9W7X3"/>
<dbReference type="OrthoDB" id="3264966at2"/>
<sequence>MSDRRGFRWATTGARLVGGTVAAAGFVVLVVTAVAAPWPSTAREPVSVQATPAPADTVVSCTGGLLALGRDARDPARLTVAAAPSITVGTPNGAAAPLETALAGSGALSSGGTAYTAPPENGARVDVAAAGSAVATDDDLRGFAASACRQPLMESWLVAGSTATGSADIVLLSNPGQVPASVELTVYGQSGPSVPPGGSDLVVPAATQIAVPLAGIALGETAPVIRVTATGAPVQAAVQSSLTRTLAPVGVDQAGPSAAASTDVVIPGVDVTVAPVSGAAEPTTLLRVLSPTADTTATVTVTRVGGAEPVTQPASVAIAAGVPTQVDLTGLSVGRYVVRVTAEAPLVAALWHTTGMTEGSDFAWYTPAPAVTAPSVFATVAGPAPVLSLVNPGAADAAVRIVAADGSDDQTVTVAAGSSASTTLDARTVYTIDPSGGTVEAALSMSGDGALAGYPVWPSAAAVPTITVYP</sequence>
<accession>A0A3S9W7X3</accession>
<proteinExistence type="predicted"/>
<dbReference type="KEGG" id="mlv:CVS47_00767"/>
<dbReference type="InterPro" id="IPR043777">
    <property type="entry name" value="DUF5719"/>
</dbReference>
<organism evidence="1 2">
    <name type="scientific">Microbacterium lemovicicum</name>
    <dbReference type="NCBI Taxonomy" id="1072463"/>
    <lineage>
        <taxon>Bacteria</taxon>
        <taxon>Bacillati</taxon>
        <taxon>Actinomycetota</taxon>
        <taxon>Actinomycetes</taxon>
        <taxon>Micrococcales</taxon>
        <taxon>Microbacteriaceae</taxon>
        <taxon>Microbacterium</taxon>
    </lineage>
</organism>
<dbReference type="EMBL" id="CP031423">
    <property type="protein sequence ID" value="AZS36167.1"/>
    <property type="molecule type" value="Genomic_DNA"/>
</dbReference>
<evidence type="ECO:0000313" key="2">
    <source>
        <dbReference type="Proteomes" id="UP000276888"/>
    </source>
</evidence>